<evidence type="ECO:0000313" key="1">
    <source>
        <dbReference type="EMBL" id="EMI15251.1"/>
    </source>
</evidence>
<reference evidence="1 2" key="1">
    <citation type="journal article" date="2013" name="Mar. Genomics">
        <title>Expression of sulfatases in Rhodopirellula baltica and the diversity of sulfatases in the genus Rhodopirellula.</title>
        <authorList>
            <person name="Wegner C.E."/>
            <person name="Richter-Heitmann T."/>
            <person name="Klindworth A."/>
            <person name="Klockow C."/>
            <person name="Richter M."/>
            <person name="Achstetter T."/>
            <person name="Glockner F.O."/>
            <person name="Harder J."/>
        </authorList>
    </citation>
    <scope>NUCLEOTIDE SEQUENCE [LARGE SCALE GENOMIC DNA]</scope>
    <source>
        <strain evidence="1 2">SM1</strain>
    </source>
</reference>
<name>M5R883_9BACT</name>
<evidence type="ECO:0000313" key="2">
    <source>
        <dbReference type="Proteomes" id="UP000011991"/>
    </source>
</evidence>
<organism evidence="1 2">
    <name type="scientific">Rhodopirellula maiorica SM1</name>
    <dbReference type="NCBI Taxonomy" id="1265738"/>
    <lineage>
        <taxon>Bacteria</taxon>
        <taxon>Pseudomonadati</taxon>
        <taxon>Planctomycetota</taxon>
        <taxon>Planctomycetia</taxon>
        <taxon>Pirellulales</taxon>
        <taxon>Pirellulaceae</taxon>
        <taxon>Novipirellula</taxon>
    </lineage>
</organism>
<keyword evidence="2" id="KW-1185">Reference proteome</keyword>
<protein>
    <submittedName>
        <fullName evidence="1">Uncharacterized protein</fullName>
    </submittedName>
</protein>
<dbReference type="Proteomes" id="UP000011991">
    <property type="component" value="Unassembled WGS sequence"/>
</dbReference>
<comment type="caution">
    <text evidence="1">The sequence shown here is derived from an EMBL/GenBank/DDBJ whole genome shotgun (WGS) entry which is preliminary data.</text>
</comment>
<gene>
    <name evidence="1" type="ORF">RMSM_07829</name>
</gene>
<dbReference type="PATRIC" id="fig|1265738.3.peg.7812"/>
<sequence length="55" mass="6420">MTVEDILELLEANSKAEKEREERMLNLLAIPPHITVAKAWVNTQDYMCVPYFLNQ</sequence>
<proteinExistence type="predicted"/>
<accession>M5R883</accession>
<dbReference type="AlphaFoldDB" id="M5R883"/>
<dbReference type="EMBL" id="ANOG01001132">
    <property type="protein sequence ID" value="EMI15251.1"/>
    <property type="molecule type" value="Genomic_DNA"/>
</dbReference>